<comment type="caution">
    <text evidence="2">The sequence shown here is derived from an EMBL/GenBank/DDBJ whole genome shotgun (WGS) entry which is preliminary data.</text>
</comment>
<organism evidence="2 3">
    <name type="scientific">Paenibacillus septentrionalis</name>
    <dbReference type="NCBI Taxonomy" id="429342"/>
    <lineage>
        <taxon>Bacteria</taxon>
        <taxon>Bacillati</taxon>
        <taxon>Bacillota</taxon>
        <taxon>Bacilli</taxon>
        <taxon>Bacillales</taxon>
        <taxon>Paenibacillaceae</taxon>
        <taxon>Paenibacillus</taxon>
    </lineage>
</organism>
<proteinExistence type="predicted"/>
<gene>
    <name evidence="2" type="ORF">ACFP56_10605</name>
</gene>
<reference evidence="3" key="1">
    <citation type="journal article" date="2019" name="Int. J. Syst. Evol. Microbiol.">
        <title>The Global Catalogue of Microorganisms (GCM) 10K type strain sequencing project: providing services to taxonomists for standard genome sequencing and annotation.</title>
        <authorList>
            <consortium name="The Broad Institute Genomics Platform"/>
            <consortium name="The Broad Institute Genome Sequencing Center for Infectious Disease"/>
            <person name="Wu L."/>
            <person name="Ma J."/>
        </authorList>
    </citation>
    <scope>NUCLEOTIDE SEQUENCE [LARGE SCALE GENOMIC DNA]</scope>
    <source>
        <strain evidence="3">PCU 280</strain>
    </source>
</reference>
<evidence type="ECO:0008006" key="4">
    <source>
        <dbReference type="Google" id="ProtNLM"/>
    </source>
</evidence>
<accession>A0ABW1V3C8</accession>
<protein>
    <recommendedName>
        <fullName evidence="4">DUF3139 domain-containing protein</fullName>
    </recommendedName>
</protein>
<evidence type="ECO:0000313" key="3">
    <source>
        <dbReference type="Proteomes" id="UP001596233"/>
    </source>
</evidence>
<evidence type="ECO:0000256" key="1">
    <source>
        <dbReference type="SAM" id="SignalP"/>
    </source>
</evidence>
<name>A0ABW1V3C8_9BACL</name>
<feature type="chain" id="PRO_5046990124" description="DUF3139 domain-containing protein" evidence="1">
    <location>
        <begin position="22"/>
        <end position="91"/>
    </location>
</feature>
<keyword evidence="3" id="KW-1185">Reference proteome</keyword>
<feature type="signal peptide" evidence="1">
    <location>
        <begin position="1"/>
        <end position="21"/>
    </location>
</feature>
<dbReference type="RefSeq" id="WP_379234154.1">
    <property type="nucleotide sequence ID" value="NZ_JBHSTE010000003.1"/>
</dbReference>
<evidence type="ECO:0000313" key="2">
    <source>
        <dbReference type="EMBL" id="MFC6333075.1"/>
    </source>
</evidence>
<keyword evidence="1" id="KW-0732">Signal</keyword>
<sequence length="91" mass="10553">MKKNILKIIITLVVFSVLVWSSRTTSTSSTVVIKEVGVNEIVVETSDQGNQVIKIHSTLQHLIFEDKRYYIKYTKKRWGKPTLDYIEPELN</sequence>
<dbReference type="Proteomes" id="UP001596233">
    <property type="component" value="Unassembled WGS sequence"/>
</dbReference>
<dbReference type="EMBL" id="JBHSTE010000003">
    <property type="protein sequence ID" value="MFC6333075.1"/>
    <property type="molecule type" value="Genomic_DNA"/>
</dbReference>